<dbReference type="Proteomes" id="UP000005583">
    <property type="component" value="Unassembled WGS sequence"/>
</dbReference>
<dbReference type="eggNOG" id="ENOG50309JY">
    <property type="taxonomic scope" value="Bacteria"/>
</dbReference>
<dbReference type="HOGENOM" id="CLU_395251_0_0_9"/>
<feature type="region of interest" description="Disordered" evidence="1">
    <location>
        <begin position="579"/>
        <end position="626"/>
    </location>
</feature>
<name>C2EMA5_9LACO</name>
<proteinExistence type="predicted"/>
<dbReference type="EMBL" id="ACGU01000041">
    <property type="protein sequence ID" value="EEJ72334.1"/>
    <property type="molecule type" value="Genomic_DNA"/>
</dbReference>
<dbReference type="PATRIC" id="fig|525365.8.peg.1589"/>
<protein>
    <submittedName>
        <fullName evidence="2">Uncharacterized protein</fullName>
    </submittedName>
</protein>
<dbReference type="OrthoDB" id="2293254at2"/>
<evidence type="ECO:0000313" key="2">
    <source>
        <dbReference type="EMBL" id="EEJ72334.1"/>
    </source>
</evidence>
<dbReference type="AlphaFoldDB" id="C2EMA5"/>
<accession>C2EMA5</accession>
<feature type="compositionally biased region" description="Basic and acidic residues" evidence="1">
    <location>
        <begin position="579"/>
        <end position="597"/>
    </location>
</feature>
<reference evidence="2 3" key="1">
    <citation type="submission" date="2009-01" db="EMBL/GenBank/DDBJ databases">
        <authorList>
            <person name="Qin X."/>
            <person name="Bachman B."/>
            <person name="Battles P."/>
            <person name="Bell A."/>
            <person name="Bess C."/>
            <person name="Bickham C."/>
            <person name="Chaboub L."/>
            <person name="Chen D."/>
            <person name="Coyle M."/>
            <person name="Deiros D.R."/>
            <person name="Dinh H."/>
            <person name="Forbes L."/>
            <person name="Fowler G."/>
            <person name="Francisco L."/>
            <person name="Fu Q."/>
            <person name="Gubbala S."/>
            <person name="Hale W."/>
            <person name="Han Y."/>
            <person name="Hemphill L."/>
            <person name="Highlander S.K."/>
            <person name="Hirani K."/>
            <person name="Hogues M."/>
            <person name="Jackson L."/>
            <person name="Jakkamsetti A."/>
            <person name="Javaid M."/>
            <person name="Jiang H."/>
            <person name="Korchina V."/>
            <person name="Kovar C."/>
            <person name="Lara F."/>
            <person name="Lee S."/>
            <person name="Mata R."/>
            <person name="Mathew T."/>
            <person name="Moen C."/>
            <person name="Morales K."/>
            <person name="Munidasa M."/>
            <person name="Nazareth L."/>
            <person name="Ngo R."/>
            <person name="Nguyen L."/>
            <person name="Okwuonu G."/>
            <person name="Ongeri F."/>
            <person name="Patil S."/>
            <person name="Petrosino J."/>
            <person name="Pham C."/>
            <person name="Pham P."/>
            <person name="Pu L.-L."/>
            <person name="Puazo M."/>
            <person name="Raj R."/>
            <person name="Reid J."/>
            <person name="Rouhana J."/>
            <person name="Saada N."/>
            <person name="Shang Y."/>
            <person name="Simmons D."/>
            <person name="Thornton R."/>
            <person name="Warren J."/>
            <person name="Weissenberger G."/>
            <person name="Zhang J."/>
            <person name="Zhang L."/>
            <person name="Zhou C."/>
            <person name="Zhu D."/>
            <person name="Muzny D."/>
            <person name="Worley K."/>
            <person name="Gibbs R."/>
        </authorList>
    </citation>
    <scope>NUCLEOTIDE SEQUENCE [LARGE SCALE GENOMIC DNA]</scope>
    <source>
        <strain evidence="2 3">DSM 16047</strain>
    </source>
</reference>
<organism evidence="2 3">
    <name type="scientific">Lactobacillus ultunensis DSM 16047</name>
    <dbReference type="NCBI Taxonomy" id="525365"/>
    <lineage>
        <taxon>Bacteria</taxon>
        <taxon>Bacillati</taxon>
        <taxon>Bacillota</taxon>
        <taxon>Bacilli</taxon>
        <taxon>Lactobacillales</taxon>
        <taxon>Lactobacillaceae</taxon>
        <taxon>Lactobacillus</taxon>
    </lineage>
</organism>
<evidence type="ECO:0000313" key="3">
    <source>
        <dbReference type="Proteomes" id="UP000005583"/>
    </source>
</evidence>
<gene>
    <name evidence="2" type="ORF">HMPREF0548_0801</name>
</gene>
<keyword evidence="3" id="KW-1185">Reference proteome</keyword>
<evidence type="ECO:0000256" key="1">
    <source>
        <dbReference type="SAM" id="MobiDB-lite"/>
    </source>
</evidence>
<comment type="caution">
    <text evidence="2">The sequence shown here is derived from an EMBL/GenBank/DDBJ whole genome shotgun (WGS) entry which is preliminary data.</text>
</comment>
<sequence length="697" mass="79538">MKPENLKKLLHNNRHKFQKNHDKEDQLNINYVKIKDLRSTNKAIAFNMVRNQVIDNQLNKYMHPNSVHIRLKPYFDSDTWVKWLGVLGDVTLPNKTNLNGSLLIDKISCYSKKLEILDYHVWLNIDNIKYLGHPDQQLAIGDYIEGYSQVKQYGQGKYGLVATYLKKAGMFIGTNKPETFVSSYDRQDSWVVELKNNNLTKKNYTENYLTKNRAAFAENGAHVDAKFQPSRYKKFQQRLQNLQQGESDDVLPLIDKNKQQYSATVVRSHAVKLPNIAHKMPQLEVKNVTVEDSDRLVFAKYYLPYVSDIKKLGELHTNDIIRFTSEATPSNSGVFNMVTDFELLTPHPFVPVPSNPNAFLGYIMWRHPEEGESSYIANYQNWALAKKVHTEEIASEIDSLRPTSDLSELDLAKNLGVDKTLVENARKQGLIKPIEESGLTRRYDSKTWNLLRQVIGAQDGATVERLKQIFPIYTTDDIAKKTGINRSEVETRIKQEEFFPLNGLHYSINIYGPKVLKLFKARKSVQDLLPNKTGVVKKREIPVDKPLPLPTEPKKTEPIDVKKHLIKFVKTQPTELVEKDKPEVTKTKPAKPIEPKPTESTTPKIEKTATKPAVAQKPEVQPTEAKEKKQAVTTMLLITAFDETVYEYPVADAEQAVTEIMAAAEKSLVNQMLRVKNVASGQMETISVKAILKIKQK</sequence>
<dbReference type="RefSeq" id="WP_007125331.1">
    <property type="nucleotide sequence ID" value="NZ_AZFO01000045.1"/>
</dbReference>